<gene>
    <name evidence="2" type="ORF">MRATA1EN1_LOCUS31698</name>
</gene>
<dbReference type="Proteomes" id="UP001176941">
    <property type="component" value="Unassembled WGS sequence"/>
</dbReference>
<comment type="caution">
    <text evidence="2">The sequence shown here is derived from an EMBL/GenBank/DDBJ whole genome shotgun (WGS) entry which is preliminary data.</text>
</comment>
<reference evidence="2" key="1">
    <citation type="submission" date="2023-04" db="EMBL/GenBank/DDBJ databases">
        <authorList>
            <consortium name="ELIXIR-Norway"/>
        </authorList>
    </citation>
    <scope>NUCLEOTIDE SEQUENCE [LARGE SCALE GENOMIC DNA]</scope>
</reference>
<feature type="region of interest" description="Disordered" evidence="1">
    <location>
        <begin position="1"/>
        <end position="36"/>
    </location>
</feature>
<protein>
    <submittedName>
        <fullName evidence="2">Uncharacterized protein</fullName>
    </submittedName>
</protein>
<evidence type="ECO:0000313" key="2">
    <source>
        <dbReference type="EMBL" id="CAI9150080.1"/>
    </source>
</evidence>
<proteinExistence type="predicted"/>
<evidence type="ECO:0000313" key="3">
    <source>
        <dbReference type="Proteomes" id="UP001176941"/>
    </source>
</evidence>
<feature type="compositionally biased region" description="Basic and acidic residues" evidence="1">
    <location>
        <begin position="12"/>
        <end position="21"/>
    </location>
</feature>
<sequence>MLQKGTLRLKSRRSEGVRRPFAEQSGRPAESPCRQGHRKWQLCQQPSVTSLPSGAFLPKSPLTLEIRSRRPAPRGFRNKEIDLALERGDVWKTYGVRRTPRQPWCSSFLPCCLHGRASPVSITGRSPAEKRLWISECLLHT</sequence>
<accession>A0ABN8XNA1</accession>
<dbReference type="EMBL" id="CATKSN020000645">
    <property type="protein sequence ID" value="CAI9150080.1"/>
    <property type="molecule type" value="Genomic_DNA"/>
</dbReference>
<name>A0ABN8XNA1_RANTA</name>
<keyword evidence="3" id="KW-1185">Reference proteome</keyword>
<organism evidence="2 3">
    <name type="scientific">Rangifer tarandus platyrhynchus</name>
    <name type="common">Svalbard reindeer</name>
    <dbReference type="NCBI Taxonomy" id="3082113"/>
    <lineage>
        <taxon>Eukaryota</taxon>
        <taxon>Metazoa</taxon>
        <taxon>Chordata</taxon>
        <taxon>Craniata</taxon>
        <taxon>Vertebrata</taxon>
        <taxon>Euteleostomi</taxon>
        <taxon>Mammalia</taxon>
        <taxon>Eutheria</taxon>
        <taxon>Laurasiatheria</taxon>
        <taxon>Artiodactyla</taxon>
        <taxon>Ruminantia</taxon>
        <taxon>Pecora</taxon>
        <taxon>Cervidae</taxon>
        <taxon>Odocoileinae</taxon>
        <taxon>Rangifer</taxon>
    </lineage>
</organism>
<evidence type="ECO:0000256" key="1">
    <source>
        <dbReference type="SAM" id="MobiDB-lite"/>
    </source>
</evidence>